<dbReference type="EMBL" id="CP011056">
    <property type="protein sequence ID" value="AKA76324.1"/>
    <property type="molecule type" value="Genomic_DNA"/>
</dbReference>
<reference evidence="5" key="5">
    <citation type="submission" date="2018-10" db="EMBL/GenBank/DDBJ databases">
        <authorList>
            <person name="McCarthy S."/>
            <person name="Gradnigo J."/>
            <person name="Johnson T."/>
            <person name="Payne S."/>
            <person name="Lipzen A."/>
            <person name="Schackwitz W."/>
            <person name="Martin J."/>
            <person name="Moriyama E."/>
            <person name="Blum P."/>
        </authorList>
    </citation>
    <scope>NUCLEOTIDE SEQUENCE</scope>
    <source>
        <strain evidence="3">SARC-B</strain>
        <strain evidence="4">SARC-C</strain>
        <strain evidence="5">SULA</strain>
    </source>
</reference>
<evidence type="ECO:0000313" key="3">
    <source>
        <dbReference type="EMBL" id="AKA73626.1"/>
    </source>
</evidence>
<reference evidence="18" key="3">
    <citation type="submission" date="2016-04" db="EMBL/GenBank/DDBJ databases">
        <authorList>
            <person name="Shah S.A."/>
            <person name="Garrett R.A."/>
        </authorList>
    </citation>
    <scope>NUCLEOTIDE SEQUENCE [LARGE SCALE GENOMIC DNA]</scope>
    <source>
        <strain evidence="18">ATCC 35091 / DSM 1616 / JCM 8930 / NBRC 15331 / P1</strain>
    </source>
</reference>
<evidence type="ECO:0000313" key="9">
    <source>
        <dbReference type="EMBL" id="AZF75959.1"/>
    </source>
</evidence>
<evidence type="ECO:0000313" key="14">
    <source>
        <dbReference type="EMBL" id="SAI83850.1"/>
    </source>
</evidence>
<dbReference type="EMBL" id="CP033241">
    <property type="protein sequence ID" value="AZF83812.1"/>
    <property type="molecule type" value="Genomic_DNA"/>
</dbReference>
<proteinExistence type="inferred from homology"/>
<dbReference type="InterPro" id="IPR012336">
    <property type="entry name" value="Thioredoxin-like_fold"/>
</dbReference>
<dbReference type="EMBL" id="CP033239">
    <property type="protein sequence ID" value="AZF78569.1"/>
    <property type="molecule type" value="Genomic_DNA"/>
</dbReference>
<dbReference type="KEGG" id="ssol:SULB_1333"/>
<sequence>MQGKLNCEIEMEVQIFTHKNCVECNMLLEYLENKGLLGKVKIIDTELYPFLAFEKGVISTPSIFIDGKLVYAGIVDFEEFERILSGQKVTKQIDKASLVEKLMLGIVDSFAATAWLYINRDFDSFLAQKDFVMAVTGLSLLDEREGDEYYNYLRNVMVKEGDRYLEEWKPRMLRNISSNFIREIFWLYERKISKETLTQKYPVEVFAHWLMIRSGAVGRVGLRIYPLSDSTVMKRVLEAYNFMLENYDEIFNKVQKEQMELKTKNKEQVRYLQL</sequence>
<evidence type="ECO:0000313" key="11">
    <source>
        <dbReference type="EMBL" id="AZF81173.1"/>
    </source>
</evidence>
<dbReference type="EMBL" id="LT549890">
    <property type="protein sequence ID" value="SAI83850.1"/>
    <property type="molecule type" value="Genomic_DNA"/>
</dbReference>
<reference evidence="13 26" key="6">
    <citation type="journal article" date="2020" name="Nat. Commun.">
        <title>The structures of two archaeal type IV pili illuminate evolutionary relationships.</title>
        <authorList>
            <person name="Wang F."/>
            <person name="Baquero D.P."/>
            <person name="Su Z."/>
            <person name="Beltran L.C."/>
            <person name="Prangishvili D."/>
            <person name="Krupovic M."/>
            <person name="Egelman E.H."/>
        </authorList>
    </citation>
    <scope>NUCLEOTIDE SEQUENCE [LARGE SCALE GENOMIC DNA]</scope>
    <source>
        <strain evidence="13 26">POZ149</strain>
    </source>
</reference>
<evidence type="ECO:0000313" key="16">
    <source>
        <dbReference type="Proteomes" id="UP000033085"/>
    </source>
</evidence>
<evidence type="ECO:0000313" key="5">
    <source>
        <dbReference type="EMBL" id="AKA79016.1"/>
    </source>
</evidence>
<evidence type="ECO:0000313" key="21">
    <source>
        <dbReference type="Proteomes" id="UP000273194"/>
    </source>
</evidence>
<dbReference type="Proteomes" id="UP000278715">
    <property type="component" value="Chromosome"/>
</dbReference>
<dbReference type="KEGG" id="ssoa:SULA_1332"/>
<gene>
    <name evidence="13" type="ORF">HFC64_13080</name>
    <name evidence="14" type="ORF">SSOP1_0296</name>
    <name evidence="5" type="ORF">SULA_1332</name>
    <name evidence="3" type="ORF">SULB_1333</name>
    <name evidence="4" type="ORF">SULC_1331</name>
    <name evidence="6" type="ORF">SULG_06610</name>
    <name evidence="7" type="ORF">SULH_06610</name>
    <name evidence="8" type="ORF">SULI_06610</name>
    <name evidence="9" type="ORF">SULM_06610</name>
    <name evidence="10" type="ORF">SULN_06610</name>
    <name evidence="11" type="ORF">SULO_06620</name>
    <name evidence="12" type="ORF">SULZ_06855</name>
</gene>
<evidence type="ECO:0000313" key="20">
    <source>
        <dbReference type="Proteomes" id="UP000269431"/>
    </source>
</evidence>
<evidence type="ECO:0000313" key="10">
    <source>
        <dbReference type="EMBL" id="AZF78569.1"/>
    </source>
</evidence>
<evidence type="ECO:0000313" key="24">
    <source>
        <dbReference type="Proteomes" id="UP000278715"/>
    </source>
</evidence>
<evidence type="ECO:0000313" key="23">
    <source>
        <dbReference type="Proteomes" id="UP000275843"/>
    </source>
</evidence>
<evidence type="ECO:0000313" key="15">
    <source>
        <dbReference type="Proteomes" id="UP000033057"/>
    </source>
</evidence>
<protein>
    <submittedName>
        <fullName evidence="5">Thioredoxin</fullName>
    </submittedName>
</protein>
<dbReference type="Proteomes" id="UP000033057">
    <property type="component" value="Chromosome"/>
</dbReference>
<dbReference type="Proteomes" id="UP000273443">
    <property type="component" value="Chromosome"/>
</dbReference>
<dbReference type="SUPFAM" id="SSF52833">
    <property type="entry name" value="Thioredoxin-like"/>
    <property type="match status" value="1"/>
</dbReference>
<organism evidence="5 17">
    <name type="scientific">Saccharolobus solfataricus</name>
    <name type="common">Sulfolobus solfataricus</name>
    <dbReference type="NCBI Taxonomy" id="2287"/>
    <lineage>
        <taxon>Archaea</taxon>
        <taxon>Thermoproteota</taxon>
        <taxon>Thermoprotei</taxon>
        <taxon>Sulfolobales</taxon>
        <taxon>Sulfolobaceae</taxon>
        <taxon>Saccharolobus</taxon>
    </lineage>
</organism>
<dbReference type="Proteomes" id="UP000033085">
    <property type="component" value="Chromosome"/>
</dbReference>
<dbReference type="EMBL" id="CP050869">
    <property type="protein sequence ID" value="QPG50613.1"/>
    <property type="molecule type" value="Genomic_DNA"/>
</dbReference>
<evidence type="ECO:0000313" key="6">
    <source>
        <dbReference type="EMBL" id="AZF68095.1"/>
    </source>
</evidence>
<evidence type="ECO:0000313" key="19">
    <source>
        <dbReference type="Proteomes" id="UP000267993"/>
    </source>
</evidence>
<dbReference type="KEGG" id="ssof:SULC_1331"/>
<comment type="similarity">
    <text evidence="1">Belongs to the glutaredoxin family.</text>
</comment>
<reference evidence="14" key="2">
    <citation type="submission" date="2016-04" db="EMBL/GenBank/DDBJ databases">
        <authorList>
            <person name="Evans L.H."/>
            <person name="Alamgir A."/>
            <person name="Owens N."/>
            <person name="Weber N.D."/>
            <person name="Virtaneva K."/>
            <person name="Barbian K."/>
            <person name="Babar A."/>
            <person name="Rosenke K."/>
        </authorList>
    </citation>
    <scope>NUCLEOTIDE SEQUENCE</scope>
    <source>
        <strain evidence="14">P1</strain>
    </source>
</reference>
<dbReference type="Proteomes" id="UP000267993">
    <property type="component" value="Chromosome"/>
</dbReference>
<dbReference type="OMA" id="KMWLLAK"/>
<dbReference type="AlphaFoldDB" id="A0A0E3GWG2"/>
<name>A0A0E3GWG2_SACSO</name>
<evidence type="ECO:0000256" key="1">
    <source>
        <dbReference type="ARBA" id="ARBA00007787"/>
    </source>
</evidence>
<dbReference type="EMBL" id="CP033237">
    <property type="protein sequence ID" value="AZF73335.1"/>
    <property type="molecule type" value="Genomic_DNA"/>
</dbReference>
<evidence type="ECO:0000313" key="17">
    <source>
        <dbReference type="Proteomes" id="UP000033106"/>
    </source>
</evidence>
<evidence type="ECO:0000313" key="25">
    <source>
        <dbReference type="Proteomes" id="UP000282269"/>
    </source>
</evidence>
<dbReference type="InterPro" id="IPR036249">
    <property type="entry name" value="Thioredoxin-like_sf"/>
</dbReference>
<accession>A0A0E3GWG2</accession>
<evidence type="ECO:0000313" key="13">
    <source>
        <dbReference type="EMBL" id="QPG50613.1"/>
    </source>
</evidence>
<dbReference type="EMBL" id="CP011057">
    <property type="protein sequence ID" value="AKA79016.1"/>
    <property type="molecule type" value="Genomic_DNA"/>
</dbReference>
<dbReference type="EMBL" id="CP033240">
    <property type="protein sequence ID" value="AZF81173.1"/>
    <property type="molecule type" value="Genomic_DNA"/>
</dbReference>
<dbReference type="EMBL" id="CP033235">
    <property type="protein sequence ID" value="AZF68095.1"/>
    <property type="molecule type" value="Genomic_DNA"/>
</dbReference>
<dbReference type="Proteomes" id="UP000282269">
    <property type="component" value="Chromosome"/>
</dbReference>
<dbReference type="Proteomes" id="UP000033106">
    <property type="component" value="Chromosome"/>
</dbReference>
<evidence type="ECO:0000313" key="8">
    <source>
        <dbReference type="EMBL" id="AZF73335.1"/>
    </source>
</evidence>
<reference evidence="19 20" key="4">
    <citation type="journal article" date="2018" name="Proc. Natl. Acad. Sci. U.S.A.">
        <title>Nonmutational mechanism of inheritance in the Archaeon Sulfolobus solfataricus.</title>
        <authorList>
            <person name="Payne S."/>
            <person name="McCarthy S."/>
            <person name="Johnson T."/>
            <person name="North E."/>
            <person name="Blum P."/>
        </authorList>
    </citation>
    <scope>NUCLEOTIDE SEQUENCE [LARGE SCALE GENOMIC DNA]</scope>
    <source>
        <strain evidence="7 19">SARC-H</strain>
        <strain evidence="8 23">SARC-I</strain>
        <strain evidence="10 24">SARC-N</strain>
        <strain evidence="11 25">SARC-O</strain>
        <strain evidence="12 20">SUL120</strain>
        <strain evidence="6 21">SULG</strain>
        <strain evidence="9 22">SULM</strain>
    </source>
</reference>
<dbReference type="Proteomes" id="UP000076770">
    <property type="component" value="Chromosome i"/>
</dbReference>
<dbReference type="Proteomes" id="UP000594632">
    <property type="component" value="Chromosome"/>
</dbReference>
<evidence type="ECO:0000313" key="7">
    <source>
        <dbReference type="EMBL" id="AZF70715.1"/>
    </source>
</evidence>
<dbReference type="EMBL" id="CP033238">
    <property type="protein sequence ID" value="AZF75959.1"/>
    <property type="molecule type" value="Genomic_DNA"/>
</dbReference>
<dbReference type="PATRIC" id="fig|2287.6.peg.1381"/>
<dbReference type="EMBL" id="CP011055">
    <property type="protein sequence ID" value="AKA73626.1"/>
    <property type="molecule type" value="Genomic_DNA"/>
</dbReference>
<dbReference type="Proteomes" id="UP000273194">
    <property type="component" value="Chromosome"/>
</dbReference>
<evidence type="ECO:0000313" key="22">
    <source>
        <dbReference type="Proteomes" id="UP000273443"/>
    </source>
</evidence>
<evidence type="ECO:0000259" key="2">
    <source>
        <dbReference type="Pfam" id="PF13192"/>
    </source>
</evidence>
<dbReference type="EMBL" id="CP033236">
    <property type="protein sequence ID" value="AZF70715.1"/>
    <property type="molecule type" value="Genomic_DNA"/>
</dbReference>
<dbReference type="Proteomes" id="UP000275843">
    <property type="component" value="Chromosome"/>
</dbReference>
<dbReference type="Proteomes" id="UP000269431">
    <property type="component" value="Chromosome"/>
</dbReference>
<dbReference type="Pfam" id="PF13192">
    <property type="entry name" value="Thioredoxin_3"/>
    <property type="match status" value="1"/>
</dbReference>
<feature type="domain" description="Thioredoxin-like fold" evidence="2">
    <location>
        <begin position="11"/>
        <end position="84"/>
    </location>
</feature>
<evidence type="ECO:0000313" key="18">
    <source>
        <dbReference type="Proteomes" id="UP000076770"/>
    </source>
</evidence>
<evidence type="ECO:0000313" key="4">
    <source>
        <dbReference type="EMBL" id="AKA76324.1"/>
    </source>
</evidence>
<evidence type="ECO:0000313" key="12">
    <source>
        <dbReference type="EMBL" id="AZF83812.1"/>
    </source>
</evidence>
<dbReference type="Gene3D" id="3.40.30.10">
    <property type="entry name" value="Glutaredoxin"/>
    <property type="match status" value="1"/>
</dbReference>
<reference evidence="15 16" key="1">
    <citation type="journal article" date="2015" name="Genome Announc.">
        <title>Complete Genome Sequence of Sulfolobus solfataricus Strain 98/2 and Evolved Derivatives.</title>
        <authorList>
            <person name="McCarthy S."/>
            <person name="Gradnigo J."/>
            <person name="Johnson T."/>
            <person name="Payne S."/>
            <person name="Lipzen A."/>
            <person name="Martin J."/>
            <person name="Schackwitz W."/>
            <person name="Moriyama E."/>
            <person name="Blum P."/>
        </authorList>
    </citation>
    <scope>NUCLEOTIDE SEQUENCE [LARGE SCALE GENOMIC DNA]</scope>
    <source>
        <strain evidence="15">98/2 SULC</strain>
        <strain evidence="3">SARC-B</strain>
        <strain evidence="4">SARC-C</strain>
        <strain evidence="5 17">SULA</strain>
        <strain evidence="16">SULB</strain>
    </source>
</reference>
<evidence type="ECO:0000313" key="26">
    <source>
        <dbReference type="Proteomes" id="UP000594632"/>
    </source>
</evidence>